<dbReference type="GO" id="GO:0004520">
    <property type="term" value="F:DNA endonuclease activity"/>
    <property type="evidence" value="ECO:0007669"/>
    <property type="project" value="InterPro"/>
</dbReference>
<dbReference type="InterPro" id="IPR002176">
    <property type="entry name" value="X-over_junc_endoDNase_RuvC"/>
</dbReference>
<dbReference type="PANTHER" id="PTHR30194">
    <property type="entry name" value="CROSSOVER JUNCTION ENDODEOXYRIBONUCLEASE RUVC"/>
    <property type="match status" value="1"/>
</dbReference>
<evidence type="ECO:0000256" key="6">
    <source>
        <dbReference type="ARBA" id="ARBA00022763"/>
    </source>
</evidence>
<accession>A0A0F9VLV8</accession>
<evidence type="ECO:0000256" key="11">
    <source>
        <dbReference type="ARBA" id="ARBA00023204"/>
    </source>
</evidence>
<dbReference type="InterPro" id="IPR012337">
    <property type="entry name" value="RNaseH-like_sf"/>
</dbReference>
<evidence type="ECO:0000256" key="8">
    <source>
        <dbReference type="ARBA" id="ARBA00022842"/>
    </source>
</evidence>
<evidence type="ECO:0000256" key="9">
    <source>
        <dbReference type="ARBA" id="ARBA00023125"/>
    </source>
</evidence>
<dbReference type="PANTHER" id="PTHR30194:SF3">
    <property type="entry name" value="CROSSOVER JUNCTION ENDODEOXYRIBONUCLEASE RUVC"/>
    <property type="match status" value="1"/>
</dbReference>
<keyword evidence="4" id="KW-0479">Metal-binding</keyword>
<keyword evidence="5" id="KW-0255">Endonuclease</keyword>
<dbReference type="Gene3D" id="3.30.420.10">
    <property type="entry name" value="Ribonuclease H-like superfamily/Ribonuclease H"/>
    <property type="match status" value="1"/>
</dbReference>
<evidence type="ECO:0000256" key="5">
    <source>
        <dbReference type="ARBA" id="ARBA00022759"/>
    </source>
</evidence>
<keyword evidence="10" id="KW-0233">DNA recombination</keyword>
<dbReference type="GO" id="GO:0046872">
    <property type="term" value="F:metal ion binding"/>
    <property type="evidence" value="ECO:0007669"/>
    <property type="project" value="UniProtKB-KW"/>
</dbReference>
<evidence type="ECO:0000256" key="7">
    <source>
        <dbReference type="ARBA" id="ARBA00022801"/>
    </source>
</evidence>
<dbReference type="GO" id="GO:0003677">
    <property type="term" value="F:DNA binding"/>
    <property type="evidence" value="ECO:0007669"/>
    <property type="project" value="UniProtKB-KW"/>
</dbReference>
<evidence type="ECO:0000256" key="1">
    <source>
        <dbReference type="ARBA" id="ARBA00009518"/>
    </source>
</evidence>
<keyword evidence="9" id="KW-0238">DNA-binding</keyword>
<dbReference type="InterPro" id="IPR036397">
    <property type="entry name" value="RNaseH_sf"/>
</dbReference>
<gene>
    <name evidence="12" type="ORF">LCGC14_0389880</name>
</gene>
<proteinExistence type="inferred from homology"/>
<dbReference type="GO" id="GO:0016787">
    <property type="term" value="F:hydrolase activity"/>
    <property type="evidence" value="ECO:0007669"/>
    <property type="project" value="UniProtKB-KW"/>
</dbReference>
<dbReference type="EMBL" id="LAZR01000325">
    <property type="protein sequence ID" value="KKN74471.1"/>
    <property type="molecule type" value="Genomic_DNA"/>
</dbReference>
<organism evidence="12">
    <name type="scientific">marine sediment metagenome</name>
    <dbReference type="NCBI Taxonomy" id="412755"/>
    <lineage>
        <taxon>unclassified sequences</taxon>
        <taxon>metagenomes</taxon>
        <taxon>ecological metagenomes</taxon>
    </lineage>
</organism>
<dbReference type="GO" id="GO:0006310">
    <property type="term" value="P:DNA recombination"/>
    <property type="evidence" value="ECO:0007669"/>
    <property type="project" value="UniProtKB-KW"/>
</dbReference>
<dbReference type="AlphaFoldDB" id="A0A0F9VLV8"/>
<keyword evidence="11" id="KW-0234">DNA repair</keyword>
<name>A0A0F9VLV8_9ZZZZ</name>
<keyword evidence="3" id="KW-0540">Nuclease</keyword>
<evidence type="ECO:0000256" key="10">
    <source>
        <dbReference type="ARBA" id="ARBA00023172"/>
    </source>
</evidence>
<comment type="similarity">
    <text evidence="1">Belongs to the RuvC family.</text>
</comment>
<dbReference type="Pfam" id="PF02075">
    <property type="entry name" value="RuvC"/>
    <property type="match status" value="1"/>
</dbReference>
<dbReference type="SUPFAM" id="SSF53098">
    <property type="entry name" value="Ribonuclease H-like"/>
    <property type="match status" value="1"/>
</dbReference>
<protein>
    <submittedName>
        <fullName evidence="12">Uncharacterized protein</fullName>
    </submittedName>
</protein>
<keyword evidence="7" id="KW-0378">Hydrolase</keyword>
<evidence type="ECO:0000256" key="2">
    <source>
        <dbReference type="ARBA" id="ARBA00022490"/>
    </source>
</evidence>
<dbReference type="GO" id="GO:0006281">
    <property type="term" value="P:DNA repair"/>
    <property type="evidence" value="ECO:0007669"/>
    <property type="project" value="UniProtKB-KW"/>
</dbReference>
<evidence type="ECO:0000313" key="12">
    <source>
        <dbReference type="EMBL" id="KKN74471.1"/>
    </source>
</evidence>
<evidence type="ECO:0000256" key="3">
    <source>
        <dbReference type="ARBA" id="ARBA00022722"/>
    </source>
</evidence>
<sequence length="187" mass="21240">MALDASSTTIGICLLSYDDKKITLDYVSYYKPPKKGNIFERLDVVRKYIQTKIDELKPDAVTIEDIVLFMKNKSSANTITTLAVVNRVIGLTVFDKIGKAPYLYNVMRVRHAIKKGKDLPSKQDVPELVADILDVKFPYVKKNEKMVKENEDMADAIAVGICHIYMDRAGKADQLQIKKKKKKVKKK</sequence>
<evidence type="ECO:0000256" key="4">
    <source>
        <dbReference type="ARBA" id="ARBA00022723"/>
    </source>
</evidence>
<keyword evidence="2" id="KW-0963">Cytoplasm</keyword>
<keyword evidence="6" id="KW-0227">DNA damage</keyword>
<keyword evidence="8" id="KW-0460">Magnesium</keyword>
<comment type="caution">
    <text evidence="12">The sequence shown here is derived from an EMBL/GenBank/DDBJ whole genome shotgun (WGS) entry which is preliminary data.</text>
</comment>
<reference evidence="12" key="1">
    <citation type="journal article" date="2015" name="Nature">
        <title>Complex archaea that bridge the gap between prokaryotes and eukaryotes.</title>
        <authorList>
            <person name="Spang A."/>
            <person name="Saw J.H."/>
            <person name="Jorgensen S.L."/>
            <person name="Zaremba-Niedzwiedzka K."/>
            <person name="Martijn J."/>
            <person name="Lind A.E."/>
            <person name="van Eijk R."/>
            <person name="Schleper C."/>
            <person name="Guy L."/>
            <person name="Ettema T.J."/>
        </authorList>
    </citation>
    <scope>NUCLEOTIDE SEQUENCE</scope>
</reference>